<dbReference type="OrthoDB" id="6132759at2759"/>
<keyword evidence="4" id="KW-1003">Cell membrane</keyword>
<keyword evidence="10" id="KW-0739">Sodium transport</keyword>
<evidence type="ECO:0000256" key="11">
    <source>
        <dbReference type="RuleBase" id="RU362091"/>
    </source>
</evidence>
<evidence type="ECO:0000256" key="9">
    <source>
        <dbReference type="ARBA" id="ARBA00023136"/>
    </source>
</evidence>
<evidence type="ECO:0000256" key="10">
    <source>
        <dbReference type="ARBA" id="ARBA00023201"/>
    </source>
</evidence>
<feature type="transmembrane region" description="Helical" evidence="12">
    <location>
        <begin position="61"/>
        <end position="81"/>
    </location>
</feature>
<feature type="transmembrane region" description="Helical" evidence="12">
    <location>
        <begin position="391"/>
        <end position="407"/>
    </location>
</feature>
<accession>A0A6J2TXS6</accession>
<feature type="transmembrane region" description="Helical" evidence="12">
    <location>
        <begin position="166"/>
        <end position="185"/>
    </location>
</feature>
<keyword evidence="8" id="KW-0406">Ion transport</keyword>
<dbReference type="Pfam" id="PF00474">
    <property type="entry name" value="SSF"/>
    <property type="match status" value="1"/>
</dbReference>
<dbReference type="Gene3D" id="1.20.1730.10">
    <property type="entry name" value="Sodium/glucose cotransporter"/>
    <property type="match status" value="1"/>
</dbReference>
<organism evidence="13 14">
    <name type="scientific">Drosophila lebanonensis</name>
    <name type="common">Fruit fly</name>
    <name type="synonym">Scaptodrosophila lebanonensis</name>
    <dbReference type="NCBI Taxonomy" id="7225"/>
    <lineage>
        <taxon>Eukaryota</taxon>
        <taxon>Metazoa</taxon>
        <taxon>Ecdysozoa</taxon>
        <taxon>Arthropoda</taxon>
        <taxon>Hexapoda</taxon>
        <taxon>Insecta</taxon>
        <taxon>Pterygota</taxon>
        <taxon>Neoptera</taxon>
        <taxon>Endopterygota</taxon>
        <taxon>Diptera</taxon>
        <taxon>Brachycera</taxon>
        <taxon>Muscomorpha</taxon>
        <taxon>Ephydroidea</taxon>
        <taxon>Drosophilidae</taxon>
        <taxon>Scaptodrosophila</taxon>
    </lineage>
</organism>
<keyword evidence="6 12" id="KW-1133">Transmembrane helix</keyword>
<dbReference type="PANTHER" id="PTHR42985">
    <property type="entry name" value="SODIUM-COUPLED MONOCARBOXYLATE TRANSPORTER"/>
    <property type="match status" value="1"/>
</dbReference>
<feature type="transmembrane region" description="Helical" evidence="12">
    <location>
        <begin position="192"/>
        <end position="215"/>
    </location>
</feature>
<keyword evidence="5 12" id="KW-0812">Transmembrane</keyword>
<feature type="transmembrane region" description="Helical" evidence="12">
    <location>
        <begin position="285"/>
        <end position="311"/>
    </location>
</feature>
<comment type="similarity">
    <text evidence="2 11">Belongs to the sodium:solute symporter (SSF) (TC 2.A.21) family.</text>
</comment>
<dbReference type="InterPro" id="IPR001734">
    <property type="entry name" value="Na/solute_symporter"/>
</dbReference>
<proteinExistence type="inferred from homology"/>
<dbReference type="GO" id="GO:0005886">
    <property type="term" value="C:plasma membrane"/>
    <property type="evidence" value="ECO:0007669"/>
    <property type="project" value="UniProtKB-SubCell"/>
</dbReference>
<feature type="transmembrane region" description="Helical" evidence="12">
    <location>
        <begin position="21"/>
        <end position="40"/>
    </location>
</feature>
<dbReference type="AlphaFoldDB" id="A0A6J2TXS6"/>
<dbReference type="Proteomes" id="UP000504634">
    <property type="component" value="Unplaced"/>
</dbReference>
<evidence type="ECO:0000256" key="2">
    <source>
        <dbReference type="ARBA" id="ARBA00006434"/>
    </source>
</evidence>
<sequence length="622" mass="68807">MKSESGTDTSPLGLNFGITDYVVFTILLSSSAAIGVYFGFFAKVKNTTEEYLQGGKKMKTLPIAISLITSQLSGIAIMSIPAETYSFGFNFIFVALAMIAAIPILIYAIIPVFYENKVSNCYEYLEMRFSKGTRQLVTGIFVGSTFLMLPVYMFIPALAFSQVSGINIHLINTMVSSICVFYTMLGGIKAVVWTDVVQGGIMLLSIVLVSALGTLRTGGVGTVMEYASEGGRLNFDFRLDPRIRITVWSAFSSGLLIWIGSIGMDQSCLQRIVSLPTYVQAKKSLMLTCIGFVIIMFFNAFTGIIMFAHFFGCDPMLAGLVNKADKMMPFFVQDTAGHITGMPGVFISCVFSAALSTLSGYLHSFAGVVYFDYVKPHIRHTEERANTIMRLLVIAMGIYCIVGGFIVERFDSIMQTMMTISSVTSGPVMSVFVLGMFVPRVGSKAAITGILFSITVMTSIIVKSQLSFQAGHIKYVPLPTSIDQCEVRNVSIILNVIRSASNTTTTASPFPDKPPLVTNAFSSNRQFSIFEISFYWYRLLGVLLVFLWAIPMSYVWTPDKMRKQSPKLFSPFVRKFLPEPEIMKEAEGLPLRDTIPNEATKLEVEISEMEEKAERKNNKCYL</sequence>
<keyword evidence="7" id="KW-0915">Sodium</keyword>
<evidence type="ECO:0000313" key="14">
    <source>
        <dbReference type="RefSeq" id="XP_030379943.1"/>
    </source>
</evidence>
<reference evidence="14" key="1">
    <citation type="submission" date="2025-08" db="UniProtKB">
        <authorList>
            <consortium name="RefSeq"/>
        </authorList>
    </citation>
    <scope>IDENTIFICATION</scope>
    <source>
        <strain evidence="14">11010-0011.00</strain>
        <tissue evidence="14">Whole body</tissue>
    </source>
</reference>
<feature type="transmembrane region" description="Helical" evidence="12">
    <location>
        <begin position="445"/>
        <end position="462"/>
    </location>
</feature>
<evidence type="ECO:0000256" key="3">
    <source>
        <dbReference type="ARBA" id="ARBA00022448"/>
    </source>
</evidence>
<dbReference type="InterPro" id="IPR051163">
    <property type="entry name" value="Sodium:Solute_Symporter_SSF"/>
</dbReference>
<evidence type="ECO:0000256" key="7">
    <source>
        <dbReference type="ARBA" id="ARBA00023053"/>
    </source>
</evidence>
<gene>
    <name evidence="14" type="primary">LOC115628076</name>
</gene>
<feature type="transmembrane region" description="Helical" evidence="12">
    <location>
        <begin position="87"/>
        <end position="114"/>
    </location>
</feature>
<dbReference type="CDD" id="cd11492">
    <property type="entry name" value="SLC5sbd_NIS-SMVT"/>
    <property type="match status" value="1"/>
</dbReference>
<evidence type="ECO:0000256" key="5">
    <source>
        <dbReference type="ARBA" id="ARBA00022692"/>
    </source>
</evidence>
<dbReference type="GO" id="GO:0015293">
    <property type="term" value="F:symporter activity"/>
    <property type="evidence" value="ECO:0007669"/>
    <property type="project" value="TreeGrafter"/>
</dbReference>
<dbReference type="InterPro" id="IPR038377">
    <property type="entry name" value="Na/Glc_symporter_sf"/>
</dbReference>
<feature type="transmembrane region" description="Helical" evidence="12">
    <location>
        <begin position="413"/>
        <end position="438"/>
    </location>
</feature>
<dbReference type="PANTHER" id="PTHR42985:SF46">
    <property type="entry name" value="FI02923P-RELATED"/>
    <property type="match status" value="1"/>
</dbReference>
<evidence type="ECO:0000313" key="13">
    <source>
        <dbReference type="Proteomes" id="UP000504634"/>
    </source>
</evidence>
<evidence type="ECO:0000256" key="12">
    <source>
        <dbReference type="SAM" id="Phobius"/>
    </source>
</evidence>
<keyword evidence="3" id="KW-0813">Transport</keyword>
<dbReference type="PROSITE" id="PS50283">
    <property type="entry name" value="NA_SOLUT_SYMP_3"/>
    <property type="match status" value="1"/>
</dbReference>
<dbReference type="GeneID" id="115628076"/>
<evidence type="ECO:0000256" key="6">
    <source>
        <dbReference type="ARBA" id="ARBA00022989"/>
    </source>
</evidence>
<feature type="transmembrane region" description="Helical" evidence="12">
    <location>
        <begin position="535"/>
        <end position="557"/>
    </location>
</feature>
<keyword evidence="13" id="KW-1185">Reference proteome</keyword>
<protein>
    <submittedName>
        <fullName evidence="14">Sodium-coupled monocarboxylate transporter 2-like</fullName>
    </submittedName>
</protein>
<evidence type="ECO:0000256" key="1">
    <source>
        <dbReference type="ARBA" id="ARBA00004651"/>
    </source>
</evidence>
<feature type="transmembrane region" description="Helical" evidence="12">
    <location>
        <begin position="135"/>
        <end position="160"/>
    </location>
</feature>
<comment type="subcellular location">
    <subcellularLocation>
        <location evidence="1">Cell membrane</location>
        <topology evidence="1">Multi-pass membrane protein</topology>
    </subcellularLocation>
</comment>
<dbReference type="GO" id="GO:0006814">
    <property type="term" value="P:sodium ion transport"/>
    <property type="evidence" value="ECO:0007669"/>
    <property type="project" value="UniProtKB-KW"/>
</dbReference>
<feature type="transmembrane region" description="Helical" evidence="12">
    <location>
        <begin position="345"/>
        <end position="371"/>
    </location>
</feature>
<dbReference type="RefSeq" id="XP_030379943.1">
    <property type="nucleotide sequence ID" value="XM_030524083.1"/>
</dbReference>
<name>A0A6J2TXS6_DROLE</name>
<evidence type="ECO:0000256" key="8">
    <source>
        <dbReference type="ARBA" id="ARBA00023065"/>
    </source>
</evidence>
<evidence type="ECO:0000256" key="4">
    <source>
        <dbReference type="ARBA" id="ARBA00022475"/>
    </source>
</evidence>
<keyword evidence="9 12" id="KW-0472">Membrane</keyword>
<dbReference type="NCBIfam" id="TIGR00813">
    <property type="entry name" value="sss"/>
    <property type="match status" value="1"/>
</dbReference>
<feature type="transmembrane region" description="Helical" evidence="12">
    <location>
        <begin position="245"/>
        <end position="264"/>
    </location>
</feature>